<dbReference type="Gene3D" id="3.90.550.10">
    <property type="entry name" value="Spore Coat Polysaccharide Biosynthesis Protein SpsA, Chain A"/>
    <property type="match status" value="1"/>
</dbReference>
<feature type="domain" description="Streptomycin biosynthesis protein StrF" evidence="1">
    <location>
        <begin position="9"/>
        <end position="210"/>
    </location>
</feature>
<evidence type="ECO:0000259" key="1">
    <source>
        <dbReference type="Pfam" id="PF13712"/>
    </source>
</evidence>
<proteinExistence type="predicted"/>
<gene>
    <name evidence="2" type="ORF">H5S40_08365</name>
</gene>
<dbReference type="AlphaFoldDB" id="A0A7W3Y8M2"/>
<evidence type="ECO:0000313" key="2">
    <source>
        <dbReference type="EMBL" id="MBB1070165.1"/>
    </source>
</evidence>
<dbReference type="EMBL" id="JACIVC010000064">
    <property type="protein sequence ID" value="MBB1070165.1"/>
    <property type="molecule type" value="Genomic_DNA"/>
</dbReference>
<dbReference type="Proteomes" id="UP000518316">
    <property type="component" value="Unassembled WGS sequence"/>
</dbReference>
<comment type="caution">
    <text evidence="2">The sequence shown here is derived from an EMBL/GenBank/DDBJ whole genome shotgun (WGS) entry which is preliminary data.</text>
</comment>
<organism evidence="2 3">
    <name type="scientific">Limosilactobacillus albertensis</name>
    <dbReference type="NCBI Taxonomy" id="2759752"/>
    <lineage>
        <taxon>Bacteria</taxon>
        <taxon>Bacillati</taxon>
        <taxon>Bacillota</taxon>
        <taxon>Bacilli</taxon>
        <taxon>Lactobacillales</taxon>
        <taxon>Lactobacillaceae</taxon>
        <taxon>Limosilactobacillus</taxon>
    </lineage>
</organism>
<dbReference type="Pfam" id="PF13712">
    <property type="entry name" value="Glyco_tranf_2_5"/>
    <property type="match status" value="1"/>
</dbReference>
<accession>A0A7W3Y8M2</accession>
<dbReference type="InterPro" id="IPR029044">
    <property type="entry name" value="Nucleotide-diphossugar_trans"/>
</dbReference>
<keyword evidence="3" id="KW-1185">Reference proteome</keyword>
<dbReference type="InterPro" id="IPR059123">
    <property type="entry name" value="StrF_dom"/>
</dbReference>
<dbReference type="SUPFAM" id="SSF53448">
    <property type="entry name" value="Nucleotide-diphospho-sugar transferases"/>
    <property type="match status" value="1"/>
</dbReference>
<reference evidence="2 3" key="1">
    <citation type="submission" date="2020-07" db="EMBL/GenBank/DDBJ databases">
        <title>Description of Limosilactobacillus balticus sp. nov., Limosilactobacillus agrestis sp. nov., Limosilactobacillus albertensis sp. nov., Limosilactobacillus rudii sp. nov., Limosilactobacillus fastidiosus sp. nov., five novel Limosilactobacillus species isolated from the vertebrate gastrointestinal tract, and proposal of 6 subspecies of Limosilactobacillus reuteri adapted to the gastrointestinal tract of specific vertebrate hosts.</title>
        <authorList>
            <person name="Li F."/>
            <person name="Cheng C."/>
            <person name="Zheng J."/>
            <person name="Quevedo R.M."/>
            <person name="Li J."/>
            <person name="Roos S."/>
            <person name="Gaenzle M.G."/>
            <person name="Walter J."/>
        </authorList>
    </citation>
    <scope>NUCLEOTIDE SEQUENCE [LARGE SCALE GENOMIC DNA]</scope>
    <source>
        <strain evidence="2 3">RRLNB_1_1</strain>
    </source>
</reference>
<evidence type="ECO:0000313" key="3">
    <source>
        <dbReference type="Proteomes" id="UP000518316"/>
    </source>
</evidence>
<protein>
    <submittedName>
        <fullName evidence="2">Family 2 glycosyl transferase</fullName>
    </submittedName>
</protein>
<name>A0A7W3Y8M2_9LACO</name>
<dbReference type="RefSeq" id="WP_182598656.1">
    <property type="nucleotide sequence ID" value="NZ_JACIVC010000064.1"/>
</dbReference>
<sequence>MGFKFEYSLITISNHENIYQEFKQGLKKQKDVDYELIKINNDHQQYSSARAAYNEAATKANGKYLVFLHPDIRFLDEYALRDTLNAIKAIPSFGVAGIAGSPWKLYKNKSFIVTTIVQGQDKESVGTSIDKTTEVQTVDESFFVIKKSYWQQQPFTNLAGWHFYAVEQCLQAIINGKKNYVVPSRIWHKSTGGSEDKNYVRIGKKIVKEYGSYFPYINTTVTKWDTKGIKKYTTPWYRYAKRQVHRYLDEHK</sequence>
<dbReference type="GO" id="GO:0016740">
    <property type="term" value="F:transferase activity"/>
    <property type="evidence" value="ECO:0007669"/>
    <property type="project" value="UniProtKB-KW"/>
</dbReference>
<keyword evidence="2" id="KW-0808">Transferase</keyword>